<feature type="domain" description="BTB" evidence="1">
    <location>
        <begin position="124"/>
        <end position="158"/>
    </location>
</feature>
<dbReference type="EMBL" id="BTRK01000005">
    <property type="protein sequence ID" value="GMR55427.1"/>
    <property type="molecule type" value="Genomic_DNA"/>
</dbReference>
<dbReference type="Proteomes" id="UP001328107">
    <property type="component" value="Unassembled WGS sequence"/>
</dbReference>
<gene>
    <name evidence="2" type="ORF">PMAYCL1PPCAC_25622</name>
</gene>
<accession>A0AAN5D3I4</accession>
<comment type="caution">
    <text evidence="2">The sequence shown here is derived from an EMBL/GenBank/DDBJ whole genome shotgun (WGS) entry which is preliminary data.</text>
</comment>
<keyword evidence="3" id="KW-1185">Reference proteome</keyword>
<dbReference type="Pfam" id="PF00651">
    <property type="entry name" value="BTB"/>
    <property type="match status" value="1"/>
</dbReference>
<dbReference type="InterPro" id="IPR011333">
    <property type="entry name" value="SKP1/BTB/POZ_sf"/>
</dbReference>
<evidence type="ECO:0000313" key="3">
    <source>
        <dbReference type="Proteomes" id="UP001328107"/>
    </source>
</evidence>
<protein>
    <recommendedName>
        <fullName evidence="1">BTB domain-containing protein</fullName>
    </recommendedName>
</protein>
<dbReference type="SUPFAM" id="SSF54695">
    <property type="entry name" value="POZ domain"/>
    <property type="match status" value="1"/>
</dbReference>
<dbReference type="PANTHER" id="PTHR47022">
    <property type="entry name" value="BTB AND MATH DOMAIN-CONTAINING PROTEIN 36-RELATED"/>
    <property type="match status" value="1"/>
</dbReference>
<proteinExistence type="predicted"/>
<dbReference type="PANTHER" id="PTHR47022:SF1">
    <property type="entry name" value="BTB AND MATH DOMAIN-CONTAINING PROTEIN 36-RELATED"/>
    <property type="match status" value="1"/>
</dbReference>
<dbReference type="PROSITE" id="PS50097">
    <property type="entry name" value="BTB"/>
    <property type="match status" value="1"/>
</dbReference>
<evidence type="ECO:0000259" key="1">
    <source>
        <dbReference type="PROSITE" id="PS50097"/>
    </source>
</evidence>
<sequence>QDEQNLKCSTREDSNAFEKRFDSKKSNAFFFLRCDVDHKGLWMCDTHVTLSILWNHPSKMDRTTKLFSFHAGNKRFRINCNNVNILTNSSTFPQRVWFDIRIIRAEGGKSVVDPNMFAAPNRKSNVILKIGEKKLHVCKEYLAFHSPVFDALFFGNFV</sequence>
<dbReference type="AlphaFoldDB" id="A0AAN5D3I4"/>
<reference evidence="3" key="1">
    <citation type="submission" date="2022-10" db="EMBL/GenBank/DDBJ databases">
        <title>Genome assembly of Pristionchus species.</title>
        <authorList>
            <person name="Yoshida K."/>
            <person name="Sommer R.J."/>
        </authorList>
    </citation>
    <scope>NUCLEOTIDE SEQUENCE [LARGE SCALE GENOMIC DNA]</scope>
    <source>
        <strain evidence="3">RS5460</strain>
    </source>
</reference>
<organism evidence="2 3">
    <name type="scientific">Pristionchus mayeri</name>
    <dbReference type="NCBI Taxonomy" id="1317129"/>
    <lineage>
        <taxon>Eukaryota</taxon>
        <taxon>Metazoa</taxon>
        <taxon>Ecdysozoa</taxon>
        <taxon>Nematoda</taxon>
        <taxon>Chromadorea</taxon>
        <taxon>Rhabditida</taxon>
        <taxon>Rhabditina</taxon>
        <taxon>Diplogasteromorpha</taxon>
        <taxon>Diplogasteroidea</taxon>
        <taxon>Neodiplogasteridae</taxon>
        <taxon>Pristionchus</taxon>
    </lineage>
</organism>
<name>A0AAN5D3I4_9BILA</name>
<evidence type="ECO:0000313" key="2">
    <source>
        <dbReference type="EMBL" id="GMR55427.1"/>
    </source>
</evidence>
<feature type="non-terminal residue" evidence="2">
    <location>
        <position position="1"/>
    </location>
</feature>
<dbReference type="InterPro" id="IPR000210">
    <property type="entry name" value="BTB/POZ_dom"/>
</dbReference>